<comment type="caution">
    <text evidence="5">The sequence shown here is derived from an EMBL/GenBank/DDBJ whole genome shotgun (WGS) entry which is preliminary data.</text>
</comment>
<dbReference type="PROSITE" id="PS00041">
    <property type="entry name" value="HTH_ARAC_FAMILY_1"/>
    <property type="match status" value="1"/>
</dbReference>
<feature type="domain" description="HTH araC/xylS-type" evidence="4">
    <location>
        <begin position="206"/>
        <end position="304"/>
    </location>
</feature>
<keyword evidence="2" id="KW-0238">DNA-binding</keyword>
<dbReference type="Proteomes" id="UP000247512">
    <property type="component" value="Unassembled WGS sequence"/>
</dbReference>
<dbReference type="Pfam" id="PF12833">
    <property type="entry name" value="HTH_18"/>
    <property type="match status" value="1"/>
</dbReference>
<dbReference type="PANTHER" id="PTHR46796">
    <property type="entry name" value="HTH-TYPE TRANSCRIPTIONAL ACTIVATOR RHAS-RELATED"/>
    <property type="match status" value="1"/>
</dbReference>
<dbReference type="InterPro" id="IPR050204">
    <property type="entry name" value="AraC_XylS_family_regulators"/>
</dbReference>
<dbReference type="RefSeq" id="WP_110571282.1">
    <property type="nucleotide sequence ID" value="NZ_CP134885.1"/>
</dbReference>
<dbReference type="Gene3D" id="1.10.10.60">
    <property type="entry name" value="Homeodomain-like"/>
    <property type="match status" value="2"/>
</dbReference>
<dbReference type="SMART" id="SM00342">
    <property type="entry name" value="HTH_ARAC"/>
    <property type="match status" value="1"/>
</dbReference>
<keyword evidence="1" id="KW-0805">Transcription regulation</keyword>
<dbReference type="InterPro" id="IPR018062">
    <property type="entry name" value="HTH_AraC-typ_CS"/>
</dbReference>
<reference evidence="5 6" key="1">
    <citation type="submission" date="2017-06" db="EMBL/GenBank/DDBJ databases">
        <title>A draft genome sequence of Komagataeibacter nataicola LMG 1536.</title>
        <authorList>
            <person name="Skraban J."/>
            <person name="Cleenwerck I."/>
            <person name="Vandamme P."/>
            <person name="Trcek J."/>
        </authorList>
    </citation>
    <scope>NUCLEOTIDE SEQUENCE [LARGE SCALE GENOMIC DNA]</scope>
    <source>
        <strain evidence="5 6">LMG 1536</strain>
    </source>
</reference>
<evidence type="ECO:0000256" key="3">
    <source>
        <dbReference type="ARBA" id="ARBA00023163"/>
    </source>
</evidence>
<keyword evidence="3" id="KW-0804">Transcription</keyword>
<gene>
    <name evidence="5" type="ORF">CDI09_09720</name>
</gene>
<sequence>MLHPHRSSLHAASYALEGRIPGQKIGQSQGGAWKEAEAQLFRRPQHEDEVLVPAVAEPLLVWIISGEAQIEECELTGEWTKSQAGSGSFFLTQTNAPYLMRWQADPDHPFEVLHLYLGLTLVNRAARSLGLNPSRLSMRDISGVQDAFISGVLAGLTAEIQTSHSASSLFVNGLLESLTVHLLRHYAQTQPSPTPKPAQLPAWKLRKALDHMEAHLAEPFDLDFLAGLCGMSRFHFSRSFHNTMGQSPSRWFIWRRVEHAKDLLSQTNRSIIEIALTSGYESASHFAHMFRRETGMSPRDYRKLCSILVNPDAAIHLAVIG</sequence>
<evidence type="ECO:0000313" key="5">
    <source>
        <dbReference type="EMBL" id="PYD66122.1"/>
    </source>
</evidence>
<dbReference type="EMBL" id="NIRT01000015">
    <property type="protein sequence ID" value="PYD66122.1"/>
    <property type="molecule type" value="Genomic_DNA"/>
</dbReference>
<accession>A0ABX5PD36</accession>
<protein>
    <submittedName>
        <fullName evidence="5">AraC family transcriptional regulator</fullName>
    </submittedName>
</protein>
<evidence type="ECO:0000256" key="1">
    <source>
        <dbReference type="ARBA" id="ARBA00023015"/>
    </source>
</evidence>
<dbReference type="PANTHER" id="PTHR46796:SF6">
    <property type="entry name" value="ARAC SUBFAMILY"/>
    <property type="match status" value="1"/>
</dbReference>
<keyword evidence="6" id="KW-1185">Reference proteome</keyword>
<dbReference type="InterPro" id="IPR020449">
    <property type="entry name" value="Tscrpt_reg_AraC-type_HTH"/>
</dbReference>
<evidence type="ECO:0000256" key="2">
    <source>
        <dbReference type="ARBA" id="ARBA00023125"/>
    </source>
</evidence>
<proteinExistence type="predicted"/>
<evidence type="ECO:0000313" key="6">
    <source>
        <dbReference type="Proteomes" id="UP000247512"/>
    </source>
</evidence>
<name>A0ABX5PD36_9PROT</name>
<dbReference type="PROSITE" id="PS01124">
    <property type="entry name" value="HTH_ARAC_FAMILY_2"/>
    <property type="match status" value="1"/>
</dbReference>
<dbReference type="PRINTS" id="PR00032">
    <property type="entry name" value="HTHARAC"/>
</dbReference>
<organism evidence="5 6">
    <name type="scientific">Komagataeibacter nataicola</name>
    <dbReference type="NCBI Taxonomy" id="265960"/>
    <lineage>
        <taxon>Bacteria</taxon>
        <taxon>Pseudomonadati</taxon>
        <taxon>Pseudomonadota</taxon>
        <taxon>Alphaproteobacteria</taxon>
        <taxon>Acetobacterales</taxon>
        <taxon>Acetobacteraceae</taxon>
        <taxon>Komagataeibacter</taxon>
    </lineage>
</organism>
<evidence type="ECO:0000259" key="4">
    <source>
        <dbReference type="PROSITE" id="PS01124"/>
    </source>
</evidence>
<dbReference type="SUPFAM" id="SSF46689">
    <property type="entry name" value="Homeodomain-like"/>
    <property type="match status" value="2"/>
</dbReference>
<dbReference type="InterPro" id="IPR009057">
    <property type="entry name" value="Homeodomain-like_sf"/>
</dbReference>
<dbReference type="InterPro" id="IPR018060">
    <property type="entry name" value="HTH_AraC"/>
</dbReference>